<dbReference type="GO" id="GO:0046872">
    <property type="term" value="F:metal ion binding"/>
    <property type="evidence" value="ECO:0007669"/>
    <property type="project" value="UniProtKB-KW"/>
</dbReference>
<comment type="subcellular location">
    <subcellularLocation>
        <location evidence="2">Nucleus</location>
    </subcellularLocation>
</comment>
<accession>A0A1V2LA25</accession>
<dbReference type="VEuPathDB" id="FungiDB:BON22_1126"/>
<evidence type="ECO:0000256" key="4">
    <source>
        <dbReference type="ARBA" id="ARBA00022722"/>
    </source>
</evidence>
<evidence type="ECO:0000259" key="16">
    <source>
        <dbReference type="SMART" id="SM00485"/>
    </source>
</evidence>
<evidence type="ECO:0000256" key="2">
    <source>
        <dbReference type="ARBA" id="ARBA00004123"/>
    </source>
</evidence>
<evidence type="ECO:0000313" key="18">
    <source>
        <dbReference type="Proteomes" id="UP000189513"/>
    </source>
</evidence>
<keyword evidence="12" id="KW-0234">DNA repair</keyword>
<dbReference type="SMART" id="SM00484">
    <property type="entry name" value="XPGI"/>
    <property type="match status" value="1"/>
</dbReference>
<keyword evidence="5" id="KW-0479">Metal-binding</keyword>
<evidence type="ECO:0000256" key="9">
    <source>
        <dbReference type="ARBA" id="ARBA00022842"/>
    </source>
</evidence>
<dbReference type="InterPro" id="IPR006086">
    <property type="entry name" value="XPG-I_dom"/>
</dbReference>
<feature type="region of interest" description="Disordered" evidence="14">
    <location>
        <begin position="474"/>
        <end position="505"/>
    </location>
</feature>
<dbReference type="InterPro" id="IPR037315">
    <property type="entry name" value="EXO1_H3TH"/>
</dbReference>
<evidence type="ECO:0000256" key="12">
    <source>
        <dbReference type="ARBA" id="ARBA00023204"/>
    </source>
</evidence>
<evidence type="ECO:0000256" key="1">
    <source>
        <dbReference type="ARBA" id="ARBA00001946"/>
    </source>
</evidence>
<dbReference type="FunFam" id="3.40.50.1010:FF:000002">
    <property type="entry name" value="Exonuclease 1, putative"/>
    <property type="match status" value="1"/>
</dbReference>
<comment type="caution">
    <text evidence="17">The sequence shown here is derived from an EMBL/GenBank/DDBJ whole genome shotgun (WGS) entry which is preliminary data.</text>
</comment>
<dbReference type="Gene3D" id="1.10.150.20">
    <property type="entry name" value="5' to 3' exonuclease, C-terminal subdomain"/>
    <property type="match status" value="1"/>
</dbReference>
<dbReference type="PRINTS" id="PR00853">
    <property type="entry name" value="XPGRADSUPER"/>
</dbReference>
<dbReference type="EMBL" id="MPUK01000002">
    <property type="protein sequence ID" value="ONH68752.1"/>
    <property type="molecule type" value="Genomic_DNA"/>
</dbReference>
<evidence type="ECO:0000256" key="7">
    <source>
        <dbReference type="ARBA" id="ARBA00022801"/>
    </source>
</evidence>
<evidence type="ECO:0000256" key="6">
    <source>
        <dbReference type="ARBA" id="ARBA00022763"/>
    </source>
</evidence>
<dbReference type="InterPro" id="IPR008918">
    <property type="entry name" value="HhH2"/>
</dbReference>
<name>A0A1V2LA25_CYBFA</name>
<evidence type="ECO:0000259" key="15">
    <source>
        <dbReference type="SMART" id="SM00484"/>
    </source>
</evidence>
<evidence type="ECO:0000256" key="13">
    <source>
        <dbReference type="ARBA" id="ARBA00023242"/>
    </source>
</evidence>
<sequence length="649" mass="71780">MGVSGLLPQLKEIQETVSLESFRGKTVAIDSYAWLHKGVMSCSWELARDQHTTRYIDYFRRKVRMLQHFGVVPYFVFDGDNFSSKGNTEDEREKNRQMKKEKAMALLSQGDKKGAYKHIVQSVDVTPQMAKSVIDYLKQADIKFVVAPYEADAQMVYLEKQGLVDGIISEDSDLLIFGAKCLLTKLNDFGECIAIRRDNFKNCRLVPVGLLNDAQLRMVACLSGCDYTDGIPGIGIVTAFKLVKRLGTLQKCVMNLRLEGKVKVPEEFELEYQKADISFQFQRVFDPVTNTVTTLSAVPESLSRYEHLEECIGHFVDEDTHRKIAHGELDPITKRTLLSRETSLLTPSAQVAKKTESMPEIRAKRAFTTPSSKCIKNWSIDSFFNLSQPSKKSSSWTETSSTSTSETKLKLSPTSKRRRLFAKHESEAPLTSSKFFQKRVPSVPVPDAVAAGPLNSAPGVTNGAFQAKSVLDNMPSSDYELSDPDDNEQTSPATSEEPIETERSVPHVAKEIDSGCVSSIFQEETEGSPTIDVNDSLEDDSTVHESPCRRIVGATVIEPSSSSSSASSVALVKKGLLERYGFRSESFDGKSSATTTAERTPLARLPDTVTNKTVTPSSGKAGTRSGMTRIKTKRGVSRNLTLDAFAYRG</sequence>
<keyword evidence="10" id="KW-0267">Excision nuclease</keyword>
<feature type="domain" description="XPG N-terminal" evidence="16">
    <location>
        <begin position="1"/>
        <end position="99"/>
    </location>
</feature>
<dbReference type="FunFam" id="1.10.150.20:FF:000011">
    <property type="entry name" value="exonuclease 1"/>
    <property type="match status" value="1"/>
</dbReference>
<protein>
    <submittedName>
        <fullName evidence="17">Exodeoxyribonuclease 1</fullName>
    </submittedName>
</protein>
<feature type="region of interest" description="Disordered" evidence="14">
    <location>
        <begin position="524"/>
        <end position="545"/>
    </location>
</feature>
<dbReference type="STRING" id="36022.A0A1V2LA25"/>
<dbReference type="InterPro" id="IPR006084">
    <property type="entry name" value="XPG/Rad2"/>
</dbReference>
<dbReference type="Pfam" id="PF00867">
    <property type="entry name" value="XPG_I"/>
    <property type="match status" value="1"/>
</dbReference>
<dbReference type="InterPro" id="IPR029060">
    <property type="entry name" value="PIN-like_dom_sf"/>
</dbReference>
<evidence type="ECO:0000256" key="14">
    <source>
        <dbReference type="SAM" id="MobiDB-lite"/>
    </source>
</evidence>
<gene>
    <name evidence="17" type="ORF">BON22_1126</name>
</gene>
<evidence type="ECO:0000256" key="10">
    <source>
        <dbReference type="ARBA" id="ARBA00022881"/>
    </source>
</evidence>
<keyword evidence="6" id="KW-0227">DNA damage</keyword>
<keyword evidence="18" id="KW-1185">Reference proteome</keyword>
<evidence type="ECO:0000256" key="3">
    <source>
        <dbReference type="ARBA" id="ARBA00010563"/>
    </source>
</evidence>
<comment type="cofactor">
    <cofactor evidence="1">
        <name>Mg(2+)</name>
        <dbReference type="ChEBI" id="CHEBI:18420"/>
    </cofactor>
</comment>
<dbReference type="GO" id="GO:0017108">
    <property type="term" value="F:5'-flap endonuclease activity"/>
    <property type="evidence" value="ECO:0007669"/>
    <property type="project" value="TreeGrafter"/>
</dbReference>
<dbReference type="OMA" id="IHPNTHE"/>
<dbReference type="InterPro" id="IPR036279">
    <property type="entry name" value="5-3_exonuclease_C_sf"/>
</dbReference>
<dbReference type="CDD" id="cd09908">
    <property type="entry name" value="H3TH_EXO1"/>
    <property type="match status" value="1"/>
</dbReference>
<feature type="domain" description="XPG-I" evidence="15">
    <location>
        <begin position="138"/>
        <end position="208"/>
    </location>
</feature>
<dbReference type="SMART" id="SM00279">
    <property type="entry name" value="HhH2"/>
    <property type="match status" value="1"/>
</dbReference>
<dbReference type="GO" id="GO:0006281">
    <property type="term" value="P:DNA repair"/>
    <property type="evidence" value="ECO:0007669"/>
    <property type="project" value="UniProtKB-KW"/>
</dbReference>
<dbReference type="SMART" id="SM00485">
    <property type="entry name" value="XPGN"/>
    <property type="match status" value="1"/>
</dbReference>
<organism evidence="17 18">
    <name type="scientific">Cyberlindnera fabianii</name>
    <name type="common">Yeast</name>
    <name type="synonym">Hansenula fabianii</name>
    <dbReference type="NCBI Taxonomy" id="36022"/>
    <lineage>
        <taxon>Eukaryota</taxon>
        <taxon>Fungi</taxon>
        <taxon>Dikarya</taxon>
        <taxon>Ascomycota</taxon>
        <taxon>Saccharomycotina</taxon>
        <taxon>Saccharomycetes</taxon>
        <taxon>Phaffomycetales</taxon>
        <taxon>Phaffomycetaceae</taxon>
        <taxon>Cyberlindnera</taxon>
    </lineage>
</organism>
<keyword evidence="7" id="KW-0378">Hydrolase</keyword>
<keyword evidence="11" id="KW-0238">DNA-binding</keyword>
<dbReference type="AlphaFoldDB" id="A0A1V2LA25"/>
<dbReference type="Pfam" id="PF00752">
    <property type="entry name" value="XPG_N"/>
    <property type="match status" value="1"/>
</dbReference>
<evidence type="ECO:0000256" key="11">
    <source>
        <dbReference type="ARBA" id="ARBA00023125"/>
    </source>
</evidence>
<proteinExistence type="inferred from homology"/>
<dbReference type="PANTHER" id="PTHR11081">
    <property type="entry name" value="FLAP ENDONUCLEASE FAMILY MEMBER"/>
    <property type="match status" value="1"/>
</dbReference>
<keyword evidence="13" id="KW-0539">Nucleus</keyword>
<keyword evidence="8" id="KW-0269">Exonuclease</keyword>
<dbReference type="SUPFAM" id="SSF47807">
    <property type="entry name" value="5' to 3' exonuclease, C-terminal subdomain"/>
    <property type="match status" value="1"/>
</dbReference>
<dbReference type="InterPro" id="IPR044752">
    <property type="entry name" value="PIN-like_EXO1"/>
</dbReference>
<keyword evidence="9" id="KW-0460">Magnesium</keyword>
<dbReference type="GO" id="GO:0003677">
    <property type="term" value="F:DNA binding"/>
    <property type="evidence" value="ECO:0007669"/>
    <property type="project" value="UniProtKB-KW"/>
</dbReference>
<dbReference type="Proteomes" id="UP000189513">
    <property type="component" value="Unassembled WGS sequence"/>
</dbReference>
<evidence type="ECO:0000256" key="8">
    <source>
        <dbReference type="ARBA" id="ARBA00022839"/>
    </source>
</evidence>
<dbReference type="GO" id="GO:0005634">
    <property type="term" value="C:nucleus"/>
    <property type="evidence" value="ECO:0007669"/>
    <property type="project" value="UniProtKB-SubCell"/>
</dbReference>
<dbReference type="SUPFAM" id="SSF88723">
    <property type="entry name" value="PIN domain-like"/>
    <property type="match status" value="1"/>
</dbReference>
<feature type="compositionally biased region" description="Polar residues" evidence="14">
    <location>
        <begin position="524"/>
        <end position="533"/>
    </location>
</feature>
<feature type="compositionally biased region" description="Low complexity" evidence="14">
    <location>
        <begin position="389"/>
        <end position="414"/>
    </location>
</feature>
<comment type="similarity">
    <text evidence="3">Belongs to the XPG/RAD2 endonuclease family. EXO1 subfamily.</text>
</comment>
<reference evidence="18" key="1">
    <citation type="journal article" date="2017" name="Genome Announc.">
        <title>Genome sequences of Cyberlindnera fabianii 65, Pichia kudriavzevii 129, and Saccharomyces cerevisiae 131 isolated from fermented masau fruits in Zimbabwe.</title>
        <authorList>
            <person name="van Rijswijck I.M.H."/>
            <person name="Derks M.F.L."/>
            <person name="Abee T."/>
            <person name="de Ridder D."/>
            <person name="Smid E.J."/>
        </authorList>
    </citation>
    <scope>NUCLEOTIDE SEQUENCE [LARGE SCALE GENOMIC DNA]</scope>
    <source>
        <strain evidence="18">65</strain>
    </source>
</reference>
<dbReference type="CDD" id="cd09857">
    <property type="entry name" value="PIN_EXO1"/>
    <property type="match status" value="1"/>
</dbReference>
<feature type="region of interest" description="Disordered" evidence="14">
    <location>
        <begin position="387"/>
        <end position="425"/>
    </location>
</feature>
<evidence type="ECO:0000256" key="5">
    <source>
        <dbReference type="ARBA" id="ARBA00022723"/>
    </source>
</evidence>
<dbReference type="InterPro" id="IPR006085">
    <property type="entry name" value="XPG_DNA_repair_N"/>
</dbReference>
<evidence type="ECO:0000313" key="17">
    <source>
        <dbReference type="EMBL" id="ONH68752.1"/>
    </source>
</evidence>
<dbReference type="GO" id="GO:0035312">
    <property type="term" value="F:5'-3' DNA exonuclease activity"/>
    <property type="evidence" value="ECO:0007669"/>
    <property type="project" value="InterPro"/>
</dbReference>
<dbReference type="PANTHER" id="PTHR11081:SF65">
    <property type="entry name" value="DNA DAMAGE-INDUCIBLE PROTEIN DIN7-RELATED"/>
    <property type="match status" value="1"/>
</dbReference>
<keyword evidence="4" id="KW-0540">Nuclease</keyword>
<dbReference type="Gene3D" id="3.40.50.1010">
    <property type="entry name" value="5'-nuclease"/>
    <property type="match status" value="1"/>
</dbReference>